<feature type="domain" description="M23ase beta-sheet core" evidence="4">
    <location>
        <begin position="314"/>
        <end position="406"/>
    </location>
</feature>
<dbReference type="Gene3D" id="2.70.70.10">
    <property type="entry name" value="Glucose Permease (Domain IIA)"/>
    <property type="match status" value="1"/>
</dbReference>
<feature type="compositionally biased region" description="Basic and acidic residues" evidence="2">
    <location>
        <begin position="250"/>
        <end position="276"/>
    </location>
</feature>
<evidence type="ECO:0000313" key="6">
    <source>
        <dbReference type="EMBL" id="MBH0230337.1"/>
    </source>
</evidence>
<organism evidence="6 7">
    <name type="scientific">Halobacillus yeomjeoni</name>
    <dbReference type="NCBI Taxonomy" id="311194"/>
    <lineage>
        <taxon>Bacteria</taxon>
        <taxon>Bacillati</taxon>
        <taxon>Bacillota</taxon>
        <taxon>Bacilli</taxon>
        <taxon>Bacillales</taxon>
        <taxon>Bacillaceae</taxon>
        <taxon>Halobacillus</taxon>
    </lineage>
</organism>
<reference evidence="6 7" key="1">
    <citation type="journal article" date="2005" name="Int. J. Syst. Evol. Microbiol.">
        <title>Halobacillus yeomjeoni sp. nov., isolated from a marine solar saltern in Korea.</title>
        <authorList>
            <person name="Yoon J.H."/>
            <person name="Kang S.J."/>
            <person name="Lee C.H."/>
            <person name="Oh H.W."/>
            <person name="Oh T.K."/>
        </authorList>
    </citation>
    <scope>NUCLEOTIDE SEQUENCE [LARGE SCALE GENOMIC DNA]</scope>
    <source>
        <strain evidence="6 7">KCTC 3957</strain>
    </source>
</reference>
<evidence type="ECO:0000259" key="4">
    <source>
        <dbReference type="Pfam" id="PF01551"/>
    </source>
</evidence>
<comment type="caution">
    <text evidence="6">The sequence shown here is derived from an EMBL/GenBank/DDBJ whole genome shotgun (WGS) entry which is preliminary data.</text>
</comment>
<dbReference type="Gene3D" id="6.10.250.3150">
    <property type="match status" value="1"/>
</dbReference>
<accession>A0A931MV13</accession>
<evidence type="ECO:0000256" key="3">
    <source>
        <dbReference type="SAM" id="SignalP"/>
    </source>
</evidence>
<dbReference type="RefSeq" id="WP_197316976.1">
    <property type="nucleotide sequence ID" value="NZ_JADZSC010000002.1"/>
</dbReference>
<dbReference type="Proteomes" id="UP000614490">
    <property type="component" value="Unassembled WGS sequence"/>
</dbReference>
<dbReference type="Pfam" id="PF01551">
    <property type="entry name" value="Peptidase_M23"/>
    <property type="match status" value="1"/>
</dbReference>
<dbReference type="EMBL" id="JADZSC010000002">
    <property type="protein sequence ID" value="MBH0230337.1"/>
    <property type="molecule type" value="Genomic_DNA"/>
</dbReference>
<feature type="domain" description="Peptidoglycan hydrolase PcsB coiled-coil" evidence="5">
    <location>
        <begin position="103"/>
        <end position="177"/>
    </location>
</feature>
<dbReference type="PANTHER" id="PTHR21666:SF270">
    <property type="entry name" value="MUREIN HYDROLASE ACTIVATOR ENVC"/>
    <property type="match status" value="1"/>
</dbReference>
<feature type="region of interest" description="Disordered" evidence="2">
    <location>
        <begin position="250"/>
        <end position="293"/>
    </location>
</feature>
<feature type="signal peptide" evidence="3">
    <location>
        <begin position="1"/>
        <end position="26"/>
    </location>
</feature>
<feature type="chain" id="PRO_5037896964" evidence="3">
    <location>
        <begin position="27"/>
        <end position="423"/>
    </location>
</feature>
<dbReference type="InterPro" id="IPR016047">
    <property type="entry name" value="M23ase_b-sheet_dom"/>
</dbReference>
<evidence type="ECO:0000313" key="7">
    <source>
        <dbReference type="Proteomes" id="UP000614490"/>
    </source>
</evidence>
<feature type="region of interest" description="Disordered" evidence="2">
    <location>
        <begin position="35"/>
        <end position="61"/>
    </location>
</feature>
<protein>
    <submittedName>
        <fullName evidence="6">Peptidoglycan DD-metalloendopeptidase family protein</fullName>
    </submittedName>
</protein>
<dbReference type="AlphaFoldDB" id="A0A931MV13"/>
<proteinExistence type="predicted"/>
<evidence type="ECO:0000259" key="5">
    <source>
        <dbReference type="Pfam" id="PF24568"/>
    </source>
</evidence>
<dbReference type="InterPro" id="IPR057309">
    <property type="entry name" value="PcsB_CC"/>
</dbReference>
<dbReference type="SUPFAM" id="SSF51261">
    <property type="entry name" value="Duplicated hybrid motif"/>
    <property type="match status" value="1"/>
</dbReference>
<keyword evidence="7" id="KW-1185">Reference proteome</keyword>
<keyword evidence="1 3" id="KW-0732">Signal</keyword>
<name>A0A931MV13_9BACI</name>
<gene>
    <name evidence="6" type="ORF">H0267_08950</name>
</gene>
<dbReference type="PANTHER" id="PTHR21666">
    <property type="entry name" value="PEPTIDASE-RELATED"/>
    <property type="match status" value="1"/>
</dbReference>
<dbReference type="GO" id="GO:0004222">
    <property type="term" value="F:metalloendopeptidase activity"/>
    <property type="evidence" value="ECO:0007669"/>
    <property type="project" value="TreeGrafter"/>
</dbReference>
<evidence type="ECO:0000256" key="1">
    <source>
        <dbReference type="ARBA" id="ARBA00022729"/>
    </source>
</evidence>
<sequence length="423" mass="47825">MKFKFLVVAMTVSLGLSGLFTSPAIAESLNDKLKENRNKQSANEEKKQETEQEIAEVKEEQNQLNREIERLDKQIMETTDKIDTKESEIEKTRKNVEKLKKEIAELEKRIAERDDLLKDRVKSMYQNGGAIDYLDVLMGAESFGNFLERVMSLNTIAEQDKAILEQHRLDKIAVEEKKAQVEEQLASLEEKLKQLETLKKELDSTVNEKNKMMESLEREEEELHNYKISLEEANQTLAAQEAAIQKEIEREKERQRREAEEAARKEAARKAAEKKSSNTSSEPDPEPAPSSNAMFSWPSAGYASSHYGQRWGRLHSGIDLAKAGTVPIRAAADGTVIRSYYSSSYGNVVFLSHRINGQTYTTVYAHMRSTPAVSAGQSVSRGQFLGNMGNTGNSTGQHLHFEIHIGSWNPSRSNSVDPRRFLP</sequence>
<dbReference type="InterPro" id="IPR050570">
    <property type="entry name" value="Cell_wall_metabolism_enzyme"/>
</dbReference>
<dbReference type="Pfam" id="PF24568">
    <property type="entry name" value="CC_PcsB"/>
    <property type="match status" value="1"/>
</dbReference>
<dbReference type="CDD" id="cd12797">
    <property type="entry name" value="M23_peptidase"/>
    <property type="match status" value="1"/>
</dbReference>
<evidence type="ECO:0000256" key="2">
    <source>
        <dbReference type="SAM" id="MobiDB-lite"/>
    </source>
</evidence>
<dbReference type="InterPro" id="IPR011055">
    <property type="entry name" value="Dup_hybrid_motif"/>
</dbReference>